<dbReference type="InterPro" id="IPR011009">
    <property type="entry name" value="Kinase-like_dom_sf"/>
</dbReference>
<dbReference type="GO" id="GO:0043235">
    <property type="term" value="C:receptor complex"/>
    <property type="evidence" value="ECO:0007669"/>
    <property type="project" value="TreeGrafter"/>
</dbReference>
<dbReference type="PROSITE" id="PS50011">
    <property type="entry name" value="PROTEIN_KINASE_DOM"/>
    <property type="match status" value="1"/>
</dbReference>
<dbReference type="GO" id="GO:0005524">
    <property type="term" value="F:ATP binding"/>
    <property type="evidence" value="ECO:0007669"/>
    <property type="project" value="InterPro"/>
</dbReference>
<dbReference type="Gene3D" id="3.30.200.20">
    <property type="entry name" value="Phosphorylase Kinase, domain 1"/>
    <property type="match status" value="1"/>
</dbReference>
<dbReference type="AlphaFoldDB" id="A0A7R9Q6V8"/>
<evidence type="ECO:0000259" key="1">
    <source>
        <dbReference type="PROSITE" id="PS50011"/>
    </source>
</evidence>
<feature type="non-terminal residue" evidence="2">
    <location>
        <position position="1"/>
    </location>
</feature>
<dbReference type="InterPro" id="IPR000719">
    <property type="entry name" value="Prot_kinase_dom"/>
</dbReference>
<dbReference type="GO" id="GO:0005886">
    <property type="term" value="C:plasma membrane"/>
    <property type="evidence" value="ECO:0007669"/>
    <property type="project" value="TreeGrafter"/>
</dbReference>
<proteinExistence type="predicted"/>
<dbReference type="PANTHER" id="PTHR24416">
    <property type="entry name" value="TYROSINE-PROTEIN KINASE RECEPTOR"/>
    <property type="match status" value="1"/>
</dbReference>
<dbReference type="EMBL" id="OC869293">
    <property type="protein sequence ID" value="CAD7634473.1"/>
    <property type="molecule type" value="Genomic_DNA"/>
</dbReference>
<dbReference type="Gene3D" id="1.10.510.10">
    <property type="entry name" value="Transferase(Phosphotransferase) domain 1"/>
    <property type="match status" value="1"/>
</dbReference>
<gene>
    <name evidence="2" type="ORF">OSB1V03_LOCUS14869</name>
</gene>
<dbReference type="OrthoDB" id="6523988at2759"/>
<dbReference type="PRINTS" id="PR00109">
    <property type="entry name" value="TYRKINASE"/>
</dbReference>
<dbReference type="InterPro" id="IPR008266">
    <property type="entry name" value="Tyr_kinase_AS"/>
</dbReference>
<accession>A0A7R9Q6V8</accession>
<sequence>LKDLATTPLYCEPKDISSRSSSANDPDYAIPDVAVTIPVVSNNNNTNTTIQQTPTFTGKPMPQLLSQRYYASTDVIKSPKLQTNSLIMKRKLTNGDNDMKSFKYSTGVNDAIVDLKCIPQISEEEIQLIRSPFGSSKFGEISIGKYKYKIRSQCEEPVVDETLVVLKALRNEKLRNEFYHEMKSKWFISAKSERIAKLFGFVTTADYTAMVLEVGDCDLNHFLRNCDNNQIGYSTLIYIASEVASGMKYLETLGYVHKDIAARNILVYTNNLLIKIGDSGAHALANKSDYMKGIAIRWASPEALIHGIFTNKSDVYSFGVTFWEILTYCSLKPYHHLDDQSFLKSFVDIHEQKADIDCTNKAIYYQPFTDANDGQRVMALPRPEGCPKEIYDLMVECWQTNDVSRPTFREISLFLNRKTIGFQKPSL</sequence>
<protein>
    <recommendedName>
        <fullName evidence="1">Protein kinase domain-containing protein</fullName>
    </recommendedName>
</protein>
<reference evidence="2" key="1">
    <citation type="submission" date="2020-11" db="EMBL/GenBank/DDBJ databases">
        <authorList>
            <person name="Tran Van P."/>
        </authorList>
    </citation>
    <scope>NUCLEOTIDE SEQUENCE</scope>
</reference>
<dbReference type="GO" id="GO:0010976">
    <property type="term" value="P:positive regulation of neuron projection development"/>
    <property type="evidence" value="ECO:0007669"/>
    <property type="project" value="TreeGrafter"/>
</dbReference>
<feature type="domain" description="Protein kinase" evidence="1">
    <location>
        <begin position="127"/>
        <end position="415"/>
    </location>
</feature>
<evidence type="ECO:0000313" key="2">
    <source>
        <dbReference type="EMBL" id="CAD7634473.1"/>
    </source>
</evidence>
<dbReference type="EMBL" id="CAJPIZ010014718">
    <property type="protein sequence ID" value="CAG2114903.1"/>
    <property type="molecule type" value="Genomic_DNA"/>
</dbReference>
<evidence type="ECO:0000313" key="3">
    <source>
        <dbReference type="Proteomes" id="UP000759131"/>
    </source>
</evidence>
<organism evidence="2">
    <name type="scientific">Medioppia subpectinata</name>
    <dbReference type="NCBI Taxonomy" id="1979941"/>
    <lineage>
        <taxon>Eukaryota</taxon>
        <taxon>Metazoa</taxon>
        <taxon>Ecdysozoa</taxon>
        <taxon>Arthropoda</taxon>
        <taxon>Chelicerata</taxon>
        <taxon>Arachnida</taxon>
        <taxon>Acari</taxon>
        <taxon>Acariformes</taxon>
        <taxon>Sarcoptiformes</taxon>
        <taxon>Oribatida</taxon>
        <taxon>Brachypylina</taxon>
        <taxon>Oppioidea</taxon>
        <taxon>Oppiidae</taxon>
        <taxon>Medioppia</taxon>
    </lineage>
</organism>
<dbReference type="InterPro" id="IPR001245">
    <property type="entry name" value="Ser-Thr/Tyr_kinase_cat_dom"/>
</dbReference>
<dbReference type="InterPro" id="IPR050122">
    <property type="entry name" value="RTK"/>
</dbReference>
<dbReference type="Pfam" id="PF07714">
    <property type="entry name" value="PK_Tyr_Ser-Thr"/>
    <property type="match status" value="2"/>
</dbReference>
<dbReference type="GO" id="GO:0005518">
    <property type="term" value="F:collagen binding"/>
    <property type="evidence" value="ECO:0007669"/>
    <property type="project" value="TreeGrafter"/>
</dbReference>
<dbReference type="SUPFAM" id="SSF56112">
    <property type="entry name" value="Protein kinase-like (PK-like)"/>
    <property type="match status" value="1"/>
</dbReference>
<dbReference type="GO" id="GO:0038062">
    <property type="term" value="F:protein tyrosine kinase collagen receptor activity"/>
    <property type="evidence" value="ECO:0007669"/>
    <property type="project" value="TreeGrafter"/>
</dbReference>
<dbReference type="PROSITE" id="PS00109">
    <property type="entry name" value="PROTEIN_KINASE_TYR"/>
    <property type="match status" value="1"/>
</dbReference>
<dbReference type="PANTHER" id="PTHR24416:SF580">
    <property type="entry name" value="DISCOIDIN DOMAIN RECEPTOR, ISOFORM F"/>
    <property type="match status" value="1"/>
</dbReference>
<dbReference type="GO" id="GO:0051897">
    <property type="term" value="P:positive regulation of phosphatidylinositol 3-kinase/protein kinase B signal transduction"/>
    <property type="evidence" value="ECO:0007669"/>
    <property type="project" value="TreeGrafter"/>
</dbReference>
<name>A0A7R9Q6V8_9ACAR</name>
<keyword evidence="3" id="KW-1185">Reference proteome</keyword>
<dbReference type="Proteomes" id="UP000759131">
    <property type="component" value="Unassembled WGS sequence"/>
</dbReference>